<evidence type="ECO:0000313" key="3">
    <source>
        <dbReference type="EMBL" id="KCZ57255.1"/>
    </source>
</evidence>
<dbReference type="PANTHER" id="PTHR43668">
    <property type="entry name" value="ALLANTOINASE"/>
    <property type="match status" value="1"/>
</dbReference>
<evidence type="ECO:0000256" key="1">
    <source>
        <dbReference type="ARBA" id="ARBA00022975"/>
    </source>
</evidence>
<sequence>MSLSIYNARLLDPATGLDETGAVLIEHGLLTAISPGATGPHSDAKESLDAGGLCLAPGLIDLRVKTGEPGDEQKETLATASRAAVAGGVTSLVVMPDTKPVIDDVALVRFISDRAKTSAKARIYPAGALTTGLKGEAMAEIGLMADAGAVLFTNGDEPLQNASILKRAMTYAASRGAIIMSRPDDRALKGSGVMNGGAFAARKGLAGIPREAEWIGAARDLMLAETTGCTLILDQVSTPRTLELVAKSRSEGASVFTTVAAHSLFFNELDIGDYLTYCKVNPPFRDEDTRLAMIQALKAGEIDAVVSAHDPQPPEEKRLPFGEASFGAAGLETTLAALLSLVHDGPLSLLEALAPITCRPADMIGLPQGRLAEEAPADLILFDLGKPWLCEREHLRSRSTNSPFDGRRLQGRVMQTFIAGECVFTR</sequence>
<dbReference type="GO" id="GO:0006221">
    <property type="term" value="P:pyrimidine nucleotide biosynthetic process"/>
    <property type="evidence" value="ECO:0007669"/>
    <property type="project" value="UniProtKB-KW"/>
</dbReference>
<feature type="domain" description="Dihydroorotase catalytic" evidence="2">
    <location>
        <begin position="55"/>
        <end position="237"/>
    </location>
</feature>
<dbReference type="GO" id="GO:0004151">
    <property type="term" value="F:dihydroorotase activity"/>
    <property type="evidence" value="ECO:0007669"/>
    <property type="project" value="UniProtKB-EC"/>
</dbReference>
<evidence type="ECO:0000313" key="4">
    <source>
        <dbReference type="Proteomes" id="UP000027037"/>
    </source>
</evidence>
<dbReference type="RefSeq" id="WP_034789860.1">
    <property type="nucleotide sequence ID" value="NZ_AWFF01000001.1"/>
</dbReference>
<dbReference type="PATRIC" id="fig|1280946.3.peg.116"/>
<dbReference type="Pfam" id="PF12890">
    <property type="entry name" value="DHOase"/>
    <property type="match status" value="1"/>
</dbReference>
<dbReference type="Proteomes" id="UP000027037">
    <property type="component" value="Unassembled WGS sequence"/>
</dbReference>
<dbReference type="SUPFAM" id="SSF51338">
    <property type="entry name" value="Composite domain of metallo-dependent hydrolases"/>
    <property type="match status" value="1"/>
</dbReference>
<dbReference type="InterPro" id="IPR050138">
    <property type="entry name" value="DHOase/Allantoinase_Hydrolase"/>
</dbReference>
<dbReference type="STRING" id="1280946.HY29_00595"/>
<dbReference type="InterPro" id="IPR011059">
    <property type="entry name" value="Metal-dep_hydrolase_composite"/>
</dbReference>
<dbReference type="InterPro" id="IPR004722">
    <property type="entry name" value="DHOase"/>
</dbReference>
<organism evidence="3 4">
    <name type="scientific">Hyphomonas beringensis</name>
    <dbReference type="NCBI Taxonomy" id="1280946"/>
    <lineage>
        <taxon>Bacteria</taxon>
        <taxon>Pseudomonadati</taxon>
        <taxon>Pseudomonadota</taxon>
        <taxon>Alphaproteobacteria</taxon>
        <taxon>Hyphomonadales</taxon>
        <taxon>Hyphomonadaceae</taxon>
        <taxon>Hyphomonas</taxon>
    </lineage>
</organism>
<dbReference type="CDD" id="cd01317">
    <property type="entry name" value="DHOase_IIa"/>
    <property type="match status" value="1"/>
</dbReference>
<dbReference type="InterPro" id="IPR032466">
    <property type="entry name" value="Metal_Hydrolase"/>
</dbReference>
<comment type="caution">
    <text evidence="3">The sequence shown here is derived from an EMBL/GenBank/DDBJ whole genome shotgun (WGS) entry which is preliminary data.</text>
</comment>
<dbReference type="EMBL" id="AWFF01000001">
    <property type="protein sequence ID" value="KCZ57255.1"/>
    <property type="molecule type" value="Genomic_DNA"/>
</dbReference>
<dbReference type="EC" id="3.5.2.3" evidence="3"/>
<reference evidence="3 4" key="1">
    <citation type="journal article" date="2014" name="Antonie Van Leeuwenhoek">
        <title>Hyphomonas beringensis sp. nov. and Hyphomonas chukchiensis sp. nov., isolated from surface seawater of the Bering Sea and Chukchi Sea.</title>
        <authorList>
            <person name="Li C."/>
            <person name="Lai Q."/>
            <person name="Li G."/>
            <person name="Dong C."/>
            <person name="Wang J."/>
            <person name="Liao Y."/>
            <person name="Shao Z."/>
        </authorList>
    </citation>
    <scope>NUCLEOTIDE SEQUENCE [LARGE SCALE GENOMIC DNA]</scope>
    <source>
        <strain evidence="3 4">25B14_1</strain>
    </source>
</reference>
<evidence type="ECO:0000259" key="2">
    <source>
        <dbReference type="Pfam" id="PF12890"/>
    </source>
</evidence>
<dbReference type="GO" id="GO:0005737">
    <property type="term" value="C:cytoplasm"/>
    <property type="evidence" value="ECO:0007669"/>
    <property type="project" value="TreeGrafter"/>
</dbReference>
<protein>
    <submittedName>
        <fullName evidence="3">Dihydroorotase</fullName>
        <ecNumber evidence="3">3.5.2.3</ecNumber>
    </submittedName>
</protein>
<dbReference type="AlphaFoldDB" id="A0A062UMC5"/>
<name>A0A062UMC5_9PROT</name>
<dbReference type="GO" id="GO:0004038">
    <property type="term" value="F:allantoinase activity"/>
    <property type="evidence" value="ECO:0007669"/>
    <property type="project" value="TreeGrafter"/>
</dbReference>
<keyword evidence="4" id="KW-1185">Reference proteome</keyword>
<dbReference type="GO" id="GO:0046872">
    <property type="term" value="F:metal ion binding"/>
    <property type="evidence" value="ECO:0007669"/>
    <property type="project" value="InterPro"/>
</dbReference>
<dbReference type="Gene3D" id="2.30.40.10">
    <property type="entry name" value="Urease, subunit C, domain 1"/>
    <property type="match status" value="1"/>
</dbReference>
<dbReference type="GO" id="GO:0006145">
    <property type="term" value="P:purine nucleobase catabolic process"/>
    <property type="evidence" value="ECO:0007669"/>
    <property type="project" value="TreeGrafter"/>
</dbReference>
<dbReference type="InterPro" id="IPR024403">
    <property type="entry name" value="DHOase_cat"/>
</dbReference>
<dbReference type="Gene3D" id="3.20.20.140">
    <property type="entry name" value="Metal-dependent hydrolases"/>
    <property type="match status" value="1"/>
</dbReference>
<dbReference type="SUPFAM" id="SSF51556">
    <property type="entry name" value="Metallo-dependent hydrolases"/>
    <property type="match status" value="1"/>
</dbReference>
<proteinExistence type="predicted"/>
<keyword evidence="1" id="KW-0665">Pyrimidine biosynthesis</keyword>
<dbReference type="NCBIfam" id="TIGR00857">
    <property type="entry name" value="pyrC_multi"/>
    <property type="match status" value="1"/>
</dbReference>
<dbReference type="PANTHER" id="PTHR43668:SF2">
    <property type="entry name" value="ALLANTOINASE"/>
    <property type="match status" value="1"/>
</dbReference>
<accession>A0A062UMC5</accession>
<dbReference type="eggNOG" id="COG0044">
    <property type="taxonomic scope" value="Bacteria"/>
</dbReference>
<dbReference type="OrthoDB" id="9803027at2"/>
<keyword evidence="3" id="KW-0378">Hydrolase</keyword>
<gene>
    <name evidence="3" type="ORF">HY29_00595</name>
</gene>